<accession>A0A317CAC0</accession>
<dbReference type="InterPro" id="IPR005368">
    <property type="entry name" value="UPF0175"/>
</dbReference>
<protein>
    <submittedName>
        <fullName evidence="2">Prevent-host-death family protein</fullName>
    </submittedName>
</protein>
<dbReference type="SUPFAM" id="SSF143120">
    <property type="entry name" value="YefM-like"/>
    <property type="match status" value="1"/>
</dbReference>
<keyword evidence="3" id="KW-1185">Reference proteome</keyword>
<dbReference type="InterPro" id="IPR036165">
    <property type="entry name" value="YefM-like_sf"/>
</dbReference>
<evidence type="ECO:0000313" key="3">
    <source>
        <dbReference type="Proteomes" id="UP000245539"/>
    </source>
</evidence>
<comment type="similarity">
    <text evidence="1">Belongs to the phD/YefM antitoxin family.</text>
</comment>
<dbReference type="RefSeq" id="WP_109838421.1">
    <property type="nucleotide sequence ID" value="NZ_QGKM01000045.1"/>
</dbReference>
<dbReference type="EMBL" id="QGKM01000045">
    <property type="protein sequence ID" value="PWQ95466.1"/>
    <property type="molecule type" value="Genomic_DNA"/>
</dbReference>
<proteinExistence type="inferred from homology"/>
<dbReference type="Proteomes" id="UP000245539">
    <property type="component" value="Unassembled WGS sequence"/>
</dbReference>
<dbReference type="OrthoDB" id="9134981at2"/>
<gene>
    <name evidence="2" type="ORF">DKW60_14715</name>
</gene>
<dbReference type="AlphaFoldDB" id="A0A317CAC0"/>
<organism evidence="2 3">
    <name type="scientific">Leucothrix pacifica</name>
    <dbReference type="NCBI Taxonomy" id="1247513"/>
    <lineage>
        <taxon>Bacteria</taxon>
        <taxon>Pseudomonadati</taxon>
        <taxon>Pseudomonadota</taxon>
        <taxon>Gammaproteobacteria</taxon>
        <taxon>Thiotrichales</taxon>
        <taxon>Thiotrichaceae</taxon>
        <taxon>Leucothrix</taxon>
    </lineage>
</organism>
<reference evidence="2 3" key="1">
    <citation type="submission" date="2018-05" db="EMBL/GenBank/DDBJ databases">
        <title>Leucothrix arctica sp. nov., isolated from Arctic seawater.</title>
        <authorList>
            <person name="Choi A."/>
            <person name="Baek K."/>
        </authorList>
    </citation>
    <scope>NUCLEOTIDE SEQUENCE [LARGE SCALE GENOMIC DNA]</scope>
    <source>
        <strain evidence="2 3">JCM 18388</strain>
    </source>
</reference>
<evidence type="ECO:0000256" key="1">
    <source>
        <dbReference type="ARBA" id="ARBA00009981"/>
    </source>
</evidence>
<name>A0A317CAC0_9GAMM</name>
<dbReference type="Pfam" id="PF03683">
    <property type="entry name" value="UPF0175"/>
    <property type="match status" value="1"/>
</dbReference>
<sequence length="108" mass="11889">MQSFTIRDLRERTGELSQAAEKGELSLVTRHGHPLFVGVPFNDKIVQHGVYIALAEHLFQSGGMSIGKAAKLAGMSLVAFTEHLSRLGISVVNYDPEELDAELDYFNT</sequence>
<evidence type="ECO:0000313" key="2">
    <source>
        <dbReference type="EMBL" id="PWQ95466.1"/>
    </source>
</evidence>
<comment type="caution">
    <text evidence="2">The sequence shown here is derived from an EMBL/GenBank/DDBJ whole genome shotgun (WGS) entry which is preliminary data.</text>
</comment>